<dbReference type="Proteomes" id="UP001457282">
    <property type="component" value="Unassembled WGS sequence"/>
</dbReference>
<dbReference type="PANTHER" id="PTHR21198:SF7">
    <property type="entry name" value="ASPARTATE-GLUTAMATE RACEMASE FAMILY"/>
    <property type="match status" value="1"/>
</dbReference>
<dbReference type="AlphaFoldDB" id="A0AAW1WEI6"/>
<name>A0AAW1WEI6_RUBAR</name>
<accession>A0AAW1WEI6</accession>
<keyword evidence="1" id="KW-0413">Isomerase</keyword>
<dbReference type="GO" id="GO:0047661">
    <property type="term" value="F:amino-acid racemase activity"/>
    <property type="evidence" value="ECO:0007669"/>
    <property type="project" value="InterPro"/>
</dbReference>
<dbReference type="Gene3D" id="3.40.50.1860">
    <property type="match status" value="2"/>
</dbReference>
<dbReference type="SUPFAM" id="SSF53681">
    <property type="entry name" value="Aspartate/glutamate racemase"/>
    <property type="match status" value="2"/>
</dbReference>
<reference evidence="2 3" key="1">
    <citation type="journal article" date="2023" name="G3 (Bethesda)">
        <title>A chromosome-length genome assembly and annotation of blackberry (Rubus argutus, cv. 'Hillquist').</title>
        <authorList>
            <person name="Bruna T."/>
            <person name="Aryal R."/>
            <person name="Dudchenko O."/>
            <person name="Sargent D.J."/>
            <person name="Mead D."/>
            <person name="Buti M."/>
            <person name="Cavallini A."/>
            <person name="Hytonen T."/>
            <person name="Andres J."/>
            <person name="Pham M."/>
            <person name="Weisz D."/>
            <person name="Mascagni F."/>
            <person name="Usai G."/>
            <person name="Natali L."/>
            <person name="Bassil N."/>
            <person name="Fernandez G.E."/>
            <person name="Lomsadze A."/>
            <person name="Armour M."/>
            <person name="Olukolu B."/>
            <person name="Poorten T."/>
            <person name="Britton C."/>
            <person name="Davik J."/>
            <person name="Ashrafi H."/>
            <person name="Aiden E.L."/>
            <person name="Borodovsky M."/>
            <person name="Worthington M."/>
        </authorList>
    </citation>
    <scope>NUCLEOTIDE SEQUENCE [LARGE SCALE GENOMIC DNA]</scope>
    <source>
        <strain evidence="2">PI 553951</strain>
    </source>
</reference>
<keyword evidence="3" id="KW-1185">Reference proteome</keyword>
<proteinExistence type="predicted"/>
<dbReference type="InterPro" id="IPR015942">
    <property type="entry name" value="Asp/Glu/hydantoin_racemase"/>
</dbReference>
<organism evidence="2 3">
    <name type="scientific">Rubus argutus</name>
    <name type="common">Southern blackberry</name>
    <dbReference type="NCBI Taxonomy" id="59490"/>
    <lineage>
        <taxon>Eukaryota</taxon>
        <taxon>Viridiplantae</taxon>
        <taxon>Streptophyta</taxon>
        <taxon>Embryophyta</taxon>
        <taxon>Tracheophyta</taxon>
        <taxon>Spermatophyta</taxon>
        <taxon>Magnoliopsida</taxon>
        <taxon>eudicotyledons</taxon>
        <taxon>Gunneridae</taxon>
        <taxon>Pentapetalae</taxon>
        <taxon>rosids</taxon>
        <taxon>fabids</taxon>
        <taxon>Rosales</taxon>
        <taxon>Rosaceae</taxon>
        <taxon>Rosoideae</taxon>
        <taxon>Rosoideae incertae sedis</taxon>
        <taxon>Rubus</taxon>
    </lineage>
</organism>
<dbReference type="EMBL" id="JBEDUW010000006">
    <property type="protein sequence ID" value="KAK9923184.1"/>
    <property type="molecule type" value="Genomic_DNA"/>
</dbReference>
<evidence type="ECO:0000256" key="1">
    <source>
        <dbReference type="ARBA" id="ARBA00023235"/>
    </source>
</evidence>
<evidence type="ECO:0000313" key="3">
    <source>
        <dbReference type="Proteomes" id="UP001457282"/>
    </source>
</evidence>
<dbReference type="Pfam" id="PF01177">
    <property type="entry name" value="Asp_Glu_race"/>
    <property type="match status" value="1"/>
</dbReference>
<gene>
    <name evidence="2" type="ORF">M0R45_031616</name>
</gene>
<evidence type="ECO:0008006" key="4">
    <source>
        <dbReference type="Google" id="ProtNLM"/>
    </source>
</evidence>
<protein>
    <recommendedName>
        <fullName evidence="4">Aspartate racemase</fullName>
    </recommendedName>
</protein>
<dbReference type="PANTHER" id="PTHR21198">
    <property type="entry name" value="GLUTAMATE RACEMASE"/>
    <property type="match status" value="1"/>
</dbReference>
<sequence>MTTVLNTWNCSFHNLGFVNTHRTFYKTRLSHGLRTDASGKFPEYEKGSGSNTACSNSFLGSPNKIGIIGGASVVSTVNFLRKLAHWSKDGESCPPFVVCSDPALSKELLLIERSSFPSPDPTKISRTELDPTSVVENLRSKRIYLENSGARCIVMPCHISHSWYDEISEGCSVPFLHMGECVAKELKKAKLKPLEAGSHLRIGVLSTHAILTAGFYQEKLQREGFEVVLPDKATMEHTIIPAIEALNRKDIEGAQNLLRIALLVLLVRAVNSIILASDDVRDLLPRDDLLLKKCVDPMDALVWSTIKWATSAEKGT</sequence>
<dbReference type="InterPro" id="IPR001920">
    <property type="entry name" value="Asp/Glu_race"/>
</dbReference>
<comment type="caution">
    <text evidence="2">The sequence shown here is derived from an EMBL/GenBank/DDBJ whole genome shotgun (WGS) entry which is preliminary data.</text>
</comment>
<evidence type="ECO:0000313" key="2">
    <source>
        <dbReference type="EMBL" id="KAK9923184.1"/>
    </source>
</evidence>